<organism evidence="2 3">
    <name type="scientific">Sphaerisporangium rubeum</name>
    <dbReference type="NCBI Taxonomy" id="321317"/>
    <lineage>
        <taxon>Bacteria</taxon>
        <taxon>Bacillati</taxon>
        <taxon>Actinomycetota</taxon>
        <taxon>Actinomycetes</taxon>
        <taxon>Streptosporangiales</taxon>
        <taxon>Streptosporangiaceae</taxon>
        <taxon>Sphaerisporangium</taxon>
    </lineage>
</organism>
<evidence type="ECO:0000313" key="2">
    <source>
        <dbReference type="EMBL" id="MBB6476712.1"/>
    </source>
</evidence>
<reference evidence="2 3" key="1">
    <citation type="submission" date="2020-08" db="EMBL/GenBank/DDBJ databases">
        <title>Sequencing the genomes of 1000 actinobacteria strains.</title>
        <authorList>
            <person name="Klenk H.-P."/>
        </authorList>
    </citation>
    <scope>NUCLEOTIDE SEQUENCE [LARGE SCALE GENOMIC DNA]</scope>
    <source>
        <strain evidence="2 3">DSM 44936</strain>
    </source>
</reference>
<dbReference type="Pfam" id="PF01636">
    <property type="entry name" value="APH"/>
    <property type="match status" value="1"/>
</dbReference>
<keyword evidence="3" id="KW-1185">Reference proteome</keyword>
<dbReference type="Gene3D" id="3.90.1200.10">
    <property type="match status" value="1"/>
</dbReference>
<dbReference type="EMBL" id="JACHIU010000001">
    <property type="protein sequence ID" value="MBB6476712.1"/>
    <property type="molecule type" value="Genomic_DNA"/>
</dbReference>
<dbReference type="SUPFAM" id="SSF56112">
    <property type="entry name" value="Protein kinase-like (PK-like)"/>
    <property type="match status" value="1"/>
</dbReference>
<name>A0A7X0IN04_9ACTN</name>
<protein>
    <recommendedName>
        <fullName evidence="1">Aminoglycoside phosphotransferase domain-containing protein</fullName>
    </recommendedName>
</protein>
<comment type="caution">
    <text evidence="2">The sequence shown here is derived from an EMBL/GenBank/DDBJ whole genome shotgun (WGS) entry which is preliminary data.</text>
</comment>
<dbReference type="RefSeq" id="WP_246496832.1">
    <property type="nucleotide sequence ID" value="NZ_BAAALO010000051.1"/>
</dbReference>
<accession>A0A7X0IN04</accession>
<gene>
    <name evidence="2" type="ORF">BJ992_006143</name>
</gene>
<feature type="domain" description="Aminoglycoside phosphotransferase" evidence="1">
    <location>
        <begin position="168"/>
        <end position="240"/>
    </location>
</feature>
<dbReference type="InterPro" id="IPR011009">
    <property type="entry name" value="Kinase-like_dom_sf"/>
</dbReference>
<proteinExistence type="predicted"/>
<dbReference type="Proteomes" id="UP000555564">
    <property type="component" value="Unassembled WGS sequence"/>
</dbReference>
<evidence type="ECO:0000259" key="1">
    <source>
        <dbReference type="Pfam" id="PF01636"/>
    </source>
</evidence>
<dbReference type="AlphaFoldDB" id="A0A7X0IN04"/>
<evidence type="ECO:0000313" key="3">
    <source>
        <dbReference type="Proteomes" id="UP000555564"/>
    </source>
</evidence>
<dbReference type="InterPro" id="IPR002575">
    <property type="entry name" value="Aminoglycoside_PTrfase"/>
</dbReference>
<sequence length="313" mass="33982">MRLGELATLVEVSTVRRLGPPPEPSRRTDASARRCGILAHMTPPPIPPGEEPLIGDGVTPGIVRVGDTVRRPARPFTATIHAYLAHLRAAGFRDAPEPLGYDDQGREVLSFVPGDVPREPLPAWTAGEEVLVALARLIRRLHDAAEGWQPPPDAVWGGAPGAAVAVPSGDKALIVGHRDYCPGNVVFRDGLPAALIDFDLAKPTTRVTDIANALYYWAPLTDPVDRRPAFATLDVPRRVALFAGAYGMSTRQRQALMPAAKAMVARFHTTMRAAARTDPVHARFWEEGAKDLLPRAHAWIRDSAIEITTRLLD</sequence>